<feature type="domain" description="ERV/ALR sulfhydryl oxidase" evidence="7">
    <location>
        <begin position="30"/>
        <end position="116"/>
    </location>
</feature>
<protein>
    <recommendedName>
        <fullName evidence="2">thiol oxidase</fullName>
        <ecNumber evidence="2">1.8.3.2</ecNumber>
    </recommendedName>
</protein>
<reference evidence="8 9" key="2">
    <citation type="journal article" date="2013" name="PLoS ONE">
        <title>Whole genome mapping and re-organization of the nuclear and mitochondrial genomes of Babesia microti isolates.</title>
        <authorList>
            <person name="Cornillot E."/>
            <person name="Dassouli A."/>
            <person name="Garg A."/>
            <person name="Pachikara N."/>
            <person name="Randazzo S."/>
            <person name="Depoix D."/>
            <person name="Carcy B."/>
            <person name="Delbecq S."/>
            <person name="Frutos R."/>
            <person name="Silva J.C."/>
            <person name="Sutton R."/>
            <person name="Krause P.J."/>
            <person name="Mamoun C.B."/>
        </authorList>
    </citation>
    <scope>NUCLEOTIDE SEQUENCE [LARGE SCALE GENOMIC DNA]</scope>
    <source>
        <strain evidence="8 9">RI</strain>
    </source>
</reference>
<dbReference type="GeneID" id="24424188"/>
<name>A0A1R4AAC1_BABMR</name>
<dbReference type="Pfam" id="PF04777">
    <property type="entry name" value="Evr1_Alr"/>
    <property type="match status" value="1"/>
</dbReference>
<dbReference type="VEuPathDB" id="PiroplasmaDB:BMR1_02g02015"/>
<dbReference type="Proteomes" id="UP000002899">
    <property type="component" value="Chromosome II"/>
</dbReference>
<dbReference type="RefSeq" id="XP_021338164.1">
    <property type="nucleotide sequence ID" value="XM_021481531.1"/>
</dbReference>
<evidence type="ECO:0000256" key="2">
    <source>
        <dbReference type="ARBA" id="ARBA00012512"/>
    </source>
</evidence>
<dbReference type="EMBL" id="FO082872">
    <property type="protein sequence ID" value="SJK85961.1"/>
    <property type="molecule type" value="Genomic_DNA"/>
</dbReference>
<organism evidence="8 9">
    <name type="scientific">Babesia microti (strain RI)</name>
    <dbReference type="NCBI Taxonomy" id="1133968"/>
    <lineage>
        <taxon>Eukaryota</taxon>
        <taxon>Sar</taxon>
        <taxon>Alveolata</taxon>
        <taxon>Apicomplexa</taxon>
        <taxon>Aconoidasida</taxon>
        <taxon>Piroplasmida</taxon>
        <taxon>Babesiidae</taxon>
        <taxon>Babesia</taxon>
    </lineage>
</organism>
<gene>
    <name evidence="8" type="ORF">BMR1_02g02015</name>
</gene>
<keyword evidence="3" id="KW-0285">Flavoprotein</keyword>
<dbReference type="KEGG" id="bmic:BMR1_02g02015"/>
<dbReference type="InterPro" id="IPR036774">
    <property type="entry name" value="ERV/ALR_sulphydryl_oxid_sf"/>
</dbReference>
<evidence type="ECO:0000256" key="6">
    <source>
        <dbReference type="ARBA" id="ARBA00023157"/>
    </source>
</evidence>
<dbReference type="AlphaFoldDB" id="A0A1R4AAC1"/>
<comment type="cofactor">
    <cofactor evidence="1">
        <name>FAD</name>
        <dbReference type="ChEBI" id="CHEBI:57692"/>
    </cofactor>
</comment>
<accession>A0A1R4AAC1</accession>
<evidence type="ECO:0000313" key="8">
    <source>
        <dbReference type="EMBL" id="SJK85961.1"/>
    </source>
</evidence>
<proteinExistence type="predicted"/>
<keyword evidence="5" id="KW-0560">Oxidoreductase</keyword>
<dbReference type="OrthoDB" id="17199at2759"/>
<evidence type="ECO:0000259" key="7">
    <source>
        <dbReference type="Pfam" id="PF04777"/>
    </source>
</evidence>
<dbReference type="EC" id="1.8.3.2" evidence="2"/>
<dbReference type="GO" id="GO:0016972">
    <property type="term" value="F:thiol oxidase activity"/>
    <property type="evidence" value="ECO:0007669"/>
    <property type="project" value="UniProtKB-EC"/>
</dbReference>
<keyword evidence="6" id="KW-1015">Disulfide bond</keyword>
<sequence>MLDANKIFSAIDDNKAICPCSAQWIMVPLCYAAYLPESPDNDVQAHAKIFFSYFPDQCIDEPFNRCYRNYSDSNPPPVHDRKKLMYWLQIAENECRRKAGVPERVFSFKRLMRRWRYPDGYI</sequence>
<dbReference type="InterPro" id="IPR017905">
    <property type="entry name" value="ERV/ALR_sulphydryl_oxidase"/>
</dbReference>
<evidence type="ECO:0000256" key="5">
    <source>
        <dbReference type="ARBA" id="ARBA00023002"/>
    </source>
</evidence>
<reference evidence="8 9" key="1">
    <citation type="journal article" date="2012" name="Nucleic Acids Res.">
        <title>Sequencing of the smallest Apicomplexan genome from the human pathogen Babesia microti.</title>
        <authorList>
            <person name="Cornillot E."/>
            <person name="Hadj-Kaddour K."/>
            <person name="Dassouli A."/>
            <person name="Noel B."/>
            <person name="Ranwez V."/>
            <person name="Vacherie B."/>
            <person name="Augagneur Y."/>
            <person name="Bres V."/>
            <person name="Duclos A."/>
            <person name="Randazzo S."/>
            <person name="Carcy B."/>
            <person name="Debierre-Grockiego F."/>
            <person name="Delbecq S."/>
            <person name="Moubri-Menage K."/>
            <person name="Shams-Eldin H."/>
            <person name="Usmani-Brown S."/>
            <person name="Bringaud F."/>
            <person name="Wincker P."/>
            <person name="Vivares C.P."/>
            <person name="Schwarz R.T."/>
            <person name="Schetters T.P."/>
            <person name="Krause P.J."/>
            <person name="Gorenflot A."/>
            <person name="Berry V."/>
            <person name="Barbe V."/>
            <person name="Ben Mamoun C."/>
        </authorList>
    </citation>
    <scope>NUCLEOTIDE SEQUENCE [LARGE SCALE GENOMIC DNA]</scope>
    <source>
        <strain evidence="8 9">RI</strain>
    </source>
</reference>
<reference evidence="8 9" key="3">
    <citation type="journal article" date="2016" name="Sci. Rep.">
        <title>Genome-wide diversity and gene expression profiling of Babesia microti isolates identify polymorphic genes that mediate host-pathogen interactions.</title>
        <authorList>
            <person name="Silva J.C."/>
            <person name="Cornillot E."/>
            <person name="McCracken C."/>
            <person name="Usmani-Brown S."/>
            <person name="Dwivedi A."/>
            <person name="Ifeonu O.O."/>
            <person name="Crabtree J."/>
            <person name="Gotia H.T."/>
            <person name="Virji A.Z."/>
            <person name="Reynes C."/>
            <person name="Colinge J."/>
            <person name="Kumar V."/>
            <person name="Lawres L."/>
            <person name="Pazzi J.E."/>
            <person name="Pablo J.V."/>
            <person name="Hung C."/>
            <person name="Brancato J."/>
            <person name="Kumari P."/>
            <person name="Orvis J."/>
            <person name="Tretina K."/>
            <person name="Chibucos M."/>
            <person name="Ott S."/>
            <person name="Sadzewicz L."/>
            <person name="Sengamalay N."/>
            <person name="Shetty A.C."/>
            <person name="Su Q."/>
            <person name="Tallon L."/>
            <person name="Fraser C.M."/>
            <person name="Frutos R."/>
            <person name="Molina D.M."/>
            <person name="Krause P.J."/>
            <person name="Ben Mamoun C."/>
        </authorList>
    </citation>
    <scope>NUCLEOTIDE SEQUENCE [LARGE SCALE GENOMIC DNA]</scope>
    <source>
        <strain evidence="8 9">RI</strain>
    </source>
</reference>
<keyword evidence="9" id="KW-1185">Reference proteome</keyword>
<keyword evidence="4" id="KW-0274">FAD</keyword>
<dbReference type="Gene3D" id="1.20.120.310">
    <property type="entry name" value="ERV/ALR sulfhydryl oxidase domain"/>
    <property type="match status" value="1"/>
</dbReference>
<evidence type="ECO:0000313" key="9">
    <source>
        <dbReference type="Proteomes" id="UP000002899"/>
    </source>
</evidence>
<evidence type="ECO:0000256" key="1">
    <source>
        <dbReference type="ARBA" id="ARBA00001974"/>
    </source>
</evidence>
<evidence type="ECO:0000256" key="3">
    <source>
        <dbReference type="ARBA" id="ARBA00022630"/>
    </source>
</evidence>
<evidence type="ECO:0000256" key="4">
    <source>
        <dbReference type="ARBA" id="ARBA00022827"/>
    </source>
</evidence>